<keyword evidence="3 6" id="KW-0175">Coiled coil</keyword>
<feature type="domain" description="Kinesin motor" evidence="8">
    <location>
        <begin position="1"/>
        <end position="97"/>
    </location>
</feature>
<dbReference type="PANTHER" id="PTHR47117">
    <property type="entry name" value="STAR-RELATED LIPID TRANSFER PROTEIN 9"/>
    <property type="match status" value="1"/>
</dbReference>
<dbReference type="InterPro" id="IPR036961">
    <property type="entry name" value="Kinesin_motor_dom_sf"/>
</dbReference>
<evidence type="ECO:0000256" key="3">
    <source>
        <dbReference type="ARBA" id="ARBA00023054"/>
    </source>
</evidence>
<dbReference type="PROSITE" id="PS50067">
    <property type="entry name" value="KINESIN_MOTOR_2"/>
    <property type="match status" value="1"/>
</dbReference>
<sequence>MAGTMGDRLKEGASINKSLVTLGSVISALADSSVANALSPRSKALFIPYRNSVLTWLLKDSLGGNAKTIMIATISPADCNYAETLSTLRYASRAKKIVNRPTINEDPNVKLIRELREENARLRALLEQQGNLTAMQEQLNRNEEKVKQLTDMWAVKWQEAASILREHKMLALRKEGMGVILDSDLPYLLAIDDNILSTGMKLYHIKEGETRVGREDAGTPQDIELEGANVEAEHCIIRHVAGEVELVPLEGARCCINNVSVDAPTKLSQGAIIRLGRRHLFRFNHPREAAKMRQEYRGSVVSQLANMMQDIHMGCSTLSISDSALGSDLDLRIEPKAFCESCEKLEEHRRRIEQQEQDHLIARTQSLPRLSDHEVQTDSLQCNQHLAGQVTHDKHLAAEANHVGCQSEEVDTRRHLVGEVNQAAGQTGHKQHLAEEANAQAPKQVPKGTRLRTFDVQLQPFLTDIAQGGRKVHTSCSENCLDQGMHSKVRLDDGATGPNIADDDRSRNNHQMSAGVDMDDDDMMAEVLADSLFDVEDLKLQFDLSESSIPSSPVTDDMKCLTLDITAESLLGLLDDRPLTDWTVEDLADRLTRLSEFIHQLHARVCCVLQRKYGSVLSNKDLTSGLSDEVIGQFVAIRPIFDKLEKLIHFHTRETDLADQLSEYNAMLQMADTFLRLHHLFQELELQLTRYAFTKVIEGLVTVHALLASLEAEQELERNVITVFHTEACILREKSLFEMSELWKASFRWTFPSRVRKGVNRSRQPTTLELCCRGDTVKERLQCAVRAMHTTGMLESRLKSFSEALVSNFVKIAVSDRSAVFETPDTTDTYIVHLVIAETSDHSLRRTCVPPVETFHKLEQLFRFLHTALHGIVVVNDESGDNVMKLTLVEQIGDVLTPKLFDCIYSECLSLAMPRCGRQWGVFCDIMSAIERFQTTLTSLGFMSSRHRRLTDYLSSVKVLFTSVKSEDLLRRAHDFVTQDLLVSTQISSDCPLGASLKSEEAAADGEREGFVRTCREETGTVNYRLPSCRISDAVRRLAALAYDTLREALAGSRECAVHLGHSVHRMFDLYCEVVPSHHGEKLSTLPLLAALHHNNCMFVAHHLITVDKMFQCKQSVSGHAPSTSDTGYVGQLVAKVRKAGNEAFTGHINATKGRLRSELGGVETFECVADDNGVAATAAVSNMLDHLRSISSLWRDVLPTNTYCRAIGSLLNAALTNIINSVLSIEEFSADDCDHLHTVLTLVIDVAADFFQTEASSANPQVTLHECVSNWLRFKELVLFLDCGLQAVADRWADGKGPLALHLTATEVRRLVTAVFENTRKRDMFLSRLKM</sequence>
<comment type="caution">
    <text evidence="5">Lacks conserved residue(s) required for the propagation of feature annotation.</text>
</comment>
<dbReference type="Gene3D" id="3.40.850.10">
    <property type="entry name" value="Kinesin motor domain"/>
    <property type="match status" value="1"/>
</dbReference>
<reference evidence="9" key="1">
    <citation type="journal article" date="2023" name="Mol. Biol. Evol.">
        <title>Third-Generation Sequencing Reveals the Adaptive Role of the Epigenome in Three Deep-Sea Polychaetes.</title>
        <authorList>
            <person name="Perez M."/>
            <person name="Aroh O."/>
            <person name="Sun Y."/>
            <person name="Lan Y."/>
            <person name="Juniper S.K."/>
            <person name="Young C.R."/>
            <person name="Angers B."/>
            <person name="Qian P.Y."/>
        </authorList>
    </citation>
    <scope>NUCLEOTIDE SEQUENCE</scope>
    <source>
        <strain evidence="9">R07B-5</strain>
    </source>
</reference>
<evidence type="ECO:0000313" key="10">
    <source>
        <dbReference type="Proteomes" id="UP001209878"/>
    </source>
</evidence>
<dbReference type="Pfam" id="PF20666">
    <property type="entry name" value="ZW10_C"/>
    <property type="match status" value="1"/>
</dbReference>
<dbReference type="EMBL" id="JAODUO010000430">
    <property type="protein sequence ID" value="KAK2180713.1"/>
    <property type="molecule type" value="Genomic_DNA"/>
</dbReference>
<dbReference type="Pfam" id="PF00225">
    <property type="entry name" value="Kinesin"/>
    <property type="match status" value="1"/>
</dbReference>
<protein>
    <recommendedName>
        <fullName evidence="8">Kinesin motor domain-containing protein</fullName>
    </recommendedName>
</protein>
<dbReference type="FunFam" id="2.60.200.20:FF:000005">
    <property type="entry name" value="Kinesin family member 16B"/>
    <property type="match status" value="1"/>
</dbReference>
<evidence type="ECO:0000256" key="5">
    <source>
        <dbReference type="PROSITE-ProRule" id="PRU00283"/>
    </source>
</evidence>
<dbReference type="GO" id="GO:0007018">
    <property type="term" value="P:microtubule-based movement"/>
    <property type="evidence" value="ECO:0007669"/>
    <property type="project" value="InterPro"/>
</dbReference>
<dbReference type="Proteomes" id="UP001209878">
    <property type="component" value="Unassembled WGS sequence"/>
</dbReference>
<evidence type="ECO:0000256" key="6">
    <source>
        <dbReference type="SAM" id="Coils"/>
    </source>
</evidence>
<dbReference type="InterPro" id="IPR008984">
    <property type="entry name" value="SMAD_FHA_dom_sf"/>
</dbReference>
<dbReference type="Pfam" id="PF20665">
    <property type="entry name" value="Zw10_middle"/>
    <property type="match status" value="1"/>
</dbReference>
<dbReference type="SMART" id="SM00129">
    <property type="entry name" value="KISc"/>
    <property type="match status" value="1"/>
</dbReference>
<dbReference type="CDD" id="cd22708">
    <property type="entry name" value="FHA_KIF16"/>
    <property type="match status" value="1"/>
</dbReference>
<keyword evidence="2" id="KW-0067">ATP-binding</keyword>
<dbReference type="GO" id="GO:0005524">
    <property type="term" value="F:ATP binding"/>
    <property type="evidence" value="ECO:0007669"/>
    <property type="project" value="UniProtKB-KW"/>
</dbReference>
<dbReference type="InterPro" id="IPR048343">
    <property type="entry name" value="ZW10_C"/>
</dbReference>
<comment type="similarity">
    <text evidence="5">Belongs to the TRAFAC class myosin-kinesin ATPase superfamily. Kinesin family.</text>
</comment>
<evidence type="ECO:0000256" key="4">
    <source>
        <dbReference type="ARBA" id="ARBA00023175"/>
    </source>
</evidence>
<dbReference type="SUPFAM" id="SSF52540">
    <property type="entry name" value="P-loop containing nucleoside triphosphate hydrolases"/>
    <property type="match status" value="1"/>
</dbReference>
<dbReference type="PANTHER" id="PTHR47117:SF6">
    <property type="entry name" value="KINESIN-LIKE PROTEIN KIF16B"/>
    <property type="match status" value="1"/>
</dbReference>
<dbReference type="Gene3D" id="1.10.357.150">
    <property type="match status" value="1"/>
</dbReference>
<keyword evidence="1" id="KW-0547">Nucleotide-binding</keyword>
<organism evidence="9 10">
    <name type="scientific">Ridgeia piscesae</name>
    <name type="common">Tubeworm</name>
    <dbReference type="NCBI Taxonomy" id="27915"/>
    <lineage>
        <taxon>Eukaryota</taxon>
        <taxon>Metazoa</taxon>
        <taxon>Spiralia</taxon>
        <taxon>Lophotrochozoa</taxon>
        <taxon>Annelida</taxon>
        <taxon>Polychaeta</taxon>
        <taxon>Sedentaria</taxon>
        <taxon>Canalipalpata</taxon>
        <taxon>Sabellida</taxon>
        <taxon>Siboglinidae</taxon>
        <taxon>Ridgeia</taxon>
    </lineage>
</organism>
<dbReference type="InterPro" id="IPR000253">
    <property type="entry name" value="FHA_dom"/>
</dbReference>
<comment type="caution">
    <text evidence="9">The sequence shown here is derived from an EMBL/GenBank/DDBJ whole genome shotgun (WGS) entry which is preliminary data.</text>
</comment>
<dbReference type="SUPFAM" id="SSF49879">
    <property type="entry name" value="SMAD/FHA domain"/>
    <property type="match status" value="1"/>
</dbReference>
<evidence type="ECO:0000256" key="1">
    <source>
        <dbReference type="ARBA" id="ARBA00022741"/>
    </source>
</evidence>
<keyword evidence="10" id="KW-1185">Reference proteome</keyword>
<proteinExistence type="inferred from homology"/>
<dbReference type="InterPro" id="IPR046362">
    <property type="entry name" value="Zw10/DSL1_C_sf"/>
</dbReference>
<dbReference type="InterPro" id="IPR001752">
    <property type="entry name" value="Kinesin_motor_dom"/>
</dbReference>
<name>A0AAD9NU34_RIDPI</name>
<dbReference type="InterPro" id="IPR027417">
    <property type="entry name" value="P-loop_NTPase"/>
</dbReference>
<feature type="coiled-coil region" evidence="6">
    <location>
        <begin position="108"/>
        <end position="152"/>
    </location>
</feature>
<feature type="region of interest" description="Disordered" evidence="7">
    <location>
        <begin position="491"/>
        <end position="517"/>
    </location>
</feature>
<dbReference type="Pfam" id="PF22766">
    <property type="entry name" value="ZW10_C2"/>
    <property type="match status" value="1"/>
</dbReference>
<accession>A0AAD9NU34</accession>
<dbReference type="InterPro" id="IPR055148">
    <property type="entry name" value="ZW10_C_2"/>
</dbReference>
<evidence type="ECO:0000256" key="7">
    <source>
        <dbReference type="SAM" id="MobiDB-lite"/>
    </source>
</evidence>
<evidence type="ECO:0000259" key="8">
    <source>
        <dbReference type="PROSITE" id="PS50067"/>
    </source>
</evidence>
<dbReference type="GO" id="GO:0008017">
    <property type="term" value="F:microtubule binding"/>
    <property type="evidence" value="ECO:0007669"/>
    <property type="project" value="InterPro"/>
</dbReference>
<dbReference type="InterPro" id="IPR048344">
    <property type="entry name" value="Zw10_middle"/>
</dbReference>
<keyword evidence="4" id="KW-0505">Motor protein</keyword>
<evidence type="ECO:0000256" key="2">
    <source>
        <dbReference type="ARBA" id="ARBA00022840"/>
    </source>
</evidence>
<dbReference type="GO" id="GO:0003777">
    <property type="term" value="F:microtubule motor activity"/>
    <property type="evidence" value="ECO:0007669"/>
    <property type="project" value="InterPro"/>
</dbReference>
<evidence type="ECO:0000313" key="9">
    <source>
        <dbReference type="EMBL" id="KAK2180713.1"/>
    </source>
</evidence>
<gene>
    <name evidence="9" type="ORF">NP493_430g03000</name>
</gene>
<dbReference type="Pfam" id="PF00498">
    <property type="entry name" value="FHA"/>
    <property type="match status" value="1"/>
</dbReference>
<dbReference type="FunFam" id="3.40.850.10:FF:000167">
    <property type="entry name" value="Uncharacterized protein"/>
    <property type="match status" value="1"/>
</dbReference>
<dbReference type="Gene3D" id="2.60.200.20">
    <property type="match status" value="1"/>
</dbReference>